<dbReference type="PANTHER" id="PTHR10013">
    <property type="entry name" value="GENERAL VESICULAR TRANSPORT FACTOR P115"/>
    <property type="match status" value="1"/>
</dbReference>
<name>A0A1R1WZP6_9FUNG</name>
<dbReference type="GO" id="GO:0006888">
    <property type="term" value="P:endoplasmic reticulum to Golgi vesicle-mediated transport"/>
    <property type="evidence" value="ECO:0007669"/>
    <property type="project" value="TreeGrafter"/>
</dbReference>
<feature type="compositionally biased region" description="Low complexity" evidence="4">
    <location>
        <begin position="792"/>
        <end position="802"/>
    </location>
</feature>
<evidence type="ECO:0000256" key="3">
    <source>
        <dbReference type="ARBA" id="ARBA00023054"/>
    </source>
</evidence>
<feature type="compositionally biased region" description="Acidic residues" evidence="4">
    <location>
        <begin position="944"/>
        <end position="954"/>
    </location>
</feature>
<dbReference type="GO" id="GO:0012507">
    <property type="term" value="C:ER to Golgi transport vesicle membrane"/>
    <property type="evidence" value="ECO:0007669"/>
    <property type="project" value="TreeGrafter"/>
</dbReference>
<dbReference type="Proteomes" id="UP000187283">
    <property type="component" value="Unassembled WGS sequence"/>
</dbReference>
<dbReference type="GO" id="GO:0000139">
    <property type="term" value="C:Golgi membrane"/>
    <property type="evidence" value="ECO:0007669"/>
    <property type="project" value="InterPro"/>
</dbReference>
<evidence type="ECO:0000313" key="7">
    <source>
        <dbReference type="EMBL" id="OMJ07848.1"/>
    </source>
</evidence>
<reference evidence="7 8" key="1">
    <citation type="submission" date="2017-01" db="EMBL/GenBank/DDBJ databases">
        <authorList>
            <person name="Mah S.A."/>
            <person name="Swanson W.J."/>
            <person name="Moy G.W."/>
            <person name="Vacquier V.D."/>
        </authorList>
    </citation>
    <scope>NUCLEOTIDE SEQUENCE [LARGE SCALE GENOMIC DNA]</scope>
    <source>
        <strain evidence="7 8">GSMNP</strain>
    </source>
</reference>
<dbReference type="STRING" id="133412.A0A1R1WZP6"/>
<evidence type="ECO:0000256" key="2">
    <source>
        <dbReference type="ARBA" id="ARBA00023034"/>
    </source>
</evidence>
<feature type="domain" description="Vesicle tethering protein Uso1/P115-like head" evidence="5">
    <location>
        <begin position="364"/>
        <end position="700"/>
    </location>
</feature>
<feature type="domain" description="Uso1/p115-like vesicle tethering protein C-terminal" evidence="6">
    <location>
        <begin position="808"/>
        <end position="954"/>
    </location>
</feature>
<dbReference type="GO" id="GO:0005783">
    <property type="term" value="C:endoplasmic reticulum"/>
    <property type="evidence" value="ECO:0007669"/>
    <property type="project" value="TreeGrafter"/>
</dbReference>
<feature type="region of interest" description="Disordered" evidence="4">
    <location>
        <begin position="931"/>
        <end position="954"/>
    </location>
</feature>
<evidence type="ECO:0000259" key="6">
    <source>
        <dbReference type="Pfam" id="PF04871"/>
    </source>
</evidence>
<dbReference type="GO" id="GO:0048211">
    <property type="term" value="P:Golgi vesicle docking"/>
    <property type="evidence" value="ECO:0007669"/>
    <property type="project" value="TreeGrafter"/>
</dbReference>
<evidence type="ECO:0000259" key="5">
    <source>
        <dbReference type="Pfam" id="PF04869"/>
    </source>
</evidence>
<dbReference type="InterPro" id="IPR024095">
    <property type="entry name" value="Vesicle_P115"/>
</dbReference>
<dbReference type="InterPro" id="IPR011989">
    <property type="entry name" value="ARM-like"/>
</dbReference>
<dbReference type="InterPro" id="IPR006955">
    <property type="entry name" value="Uso1_p115_C"/>
</dbReference>
<keyword evidence="2" id="KW-0333">Golgi apparatus</keyword>
<dbReference type="GO" id="GO:0006886">
    <property type="term" value="P:intracellular protein transport"/>
    <property type="evidence" value="ECO:0007669"/>
    <property type="project" value="InterPro"/>
</dbReference>
<dbReference type="Pfam" id="PF04871">
    <property type="entry name" value="Uso1_p115_C"/>
    <property type="match status" value="1"/>
</dbReference>
<dbReference type="PANTHER" id="PTHR10013:SF0">
    <property type="entry name" value="GENERAL VESICULAR TRANSPORT FACTOR P115"/>
    <property type="match status" value="1"/>
</dbReference>
<dbReference type="OrthoDB" id="198977at2759"/>
<accession>A0A1R1WZP6</accession>
<dbReference type="GO" id="GO:0005795">
    <property type="term" value="C:Golgi stack"/>
    <property type="evidence" value="ECO:0007669"/>
    <property type="project" value="TreeGrafter"/>
</dbReference>
<dbReference type="Gene3D" id="1.10.287.1490">
    <property type="match status" value="1"/>
</dbReference>
<dbReference type="SUPFAM" id="SSF48371">
    <property type="entry name" value="ARM repeat"/>
    <property type="match status" value="1"/>
</dbReference>
<evidence type="ECO:0000256" key="1">
    <source>
        <dbReference type="ARBA" id="ARBA00004555"/>
    </source>
</evidence>
<dbReference type="GO" id="GO:0048280">
    <property type="term" value="P:vesicle fusion with Golgi apparatus"/>
    <property type="evidence" value="ECO:0007669"/>
    <property type="project" value="InterPro"/>
</dbReference>
<keyword evidence="3" id="KW-0175">Coiled coil</keyword>
<gene>
    <name evidence="7" type="ORF">AYI70_g11919</name>
</gene>
<proteinExistence type="predicted"/>
<comment type="caution">
    <text evidence="7">The sequence shown here is derived from an EMBL/GenBank/DDBJ whole genome shotgun (WGS) entry which is preliminary data.</text>
</comment>
<feature type="region of interest" description="Disordered" evidence="4">
    <location>
        <begin position="707"/>
        <end position="753"/>
    </location>
</feature>
<organism evidence="7 8">
    <name type="scientific">Smittium culicis</name>
    <dbReference type="NCBI Taxonomy" id="133412"/>
    <lineage>
        <taxon>Eukaryota</taxon>
        <taxon>Fungi</taxon>
        <taxon>Fungi incertae sedis</taxon>
        <taxon>Zoopagomycota</taxon>
        <taxon>Kickxellomycotina</taxon>
        <taxon>Harpellomycetes</taxon>
        <taxon>Harpellales</taxon>
        <taxon>Legeriomycetaceae</taxon>
        <taxon>Smittium</taxon>
    </lineage>
</organism>
<feature type="compositionally biased region" description="Basic and acidic residues" evidence="4">
    <location>
        <begin position="721"/>
        <end position="733"/>
    </location>
</feature>
<dbReference type="InterPro" id="IPR016024">
    <property type="entry name" value="ARM-type_fold"/>
</dbReference>
<dbReference type="AlphaFoldDB" id="A0A1R1WZP6"/>
<dbReference type="Pfam" id="PF04869">
    <property type="entry name" value="Uso1_p115_head"/>
    <property type="match status" value="1"/>
</dbReference>
<protein>
    <submittedName>
        <fullName evidence="7">General vesicular transport factor</fullName>
    </submittedName>
</protein>
<evidence type="ECO:0000313" key="8">
    <source>
        <dbReference type="Proteomes" id="UP000187283"/>
    </source>
</evidence>
<evidence type="ECO:0000256" key="4">
    <source>
        <dbReference type="SAM" id="MobiDB-lite"/>
    </source>
</evidence>
<dbReference type="InterPro" id="IPR006953">
    <property type="entry name" value="Vesicle_Uso1_P115_head"/>
</dbReference>
<sequence length="954" mass="106353">MDFFSKGYSALVGEGKNLQQTPELTIQKLTDRVSASTLIEDRRAAVLGLKGLAKEYKRIVGEEALDPLLSLLQEEYEDPSLIKSILETINNLITTEEYDNPKEISLWHAKVIVEVGYDFYYSISLTKPNLVNDEHIARLLALIGDSDFYIKYNALQQLGILFAHSGEALISKILVSPVGVGKLVDLLSDTTEIIRNEGVQLLILMTEKNSEIQKILAFENTFEILFSIIIEEGGVGGNIIVQDCLQLLYNLLGFNISNQKYFRETSCIQRLPDLLFFDPSENDITGYGTQDSGWKDQHARNILVVLEIIRMLVQHGNTDTFINQKSMQTCGMVSPLLQHALSLEAPSTVRAQSLAAVGDIIRSNSENQNIFQRILISASPDYDEHDHEGASTTPVKVLPEPAILVISRIAVGSCPPELNEESYHLVRSAATYLIKCYLENNPDAQLAISATFNPPPTDDILEGNESQQSVGSLLVSVMTLPVKQPTISDTLRICNALSLFSLLVHLNEDCKMLALKVIVENYNGSDCELLLALLRQAISISKNLSPNSEAQDSSQSVLLCSQYLSTLSLWLYNCPPCVTCFLKDKDASNFLIENISRPVSKGFLLQGISSFLFGVVYEFNSEPNTSVKNSDLHLILNKRLGVDHLLLNLSRLNDSNEIHNVFSKDSFDSSNQKLDLNTLKIGYSFAVLFRSHINQLKSTIRKDPDSIAVHSTPVVNSPKTFEPEENSKKENQSNKKKSSKKSSNGTSEETVSKSKYDELNALLLAKTNELSTTLEKLENMSVSNKKNKNKNKNNNSNSNNDNDNSKVDDLNKEISELKKLNSDLEKKLESSNSEIEKLNNQISEDKNKFITLESNFSEKEKSLTEQLSSANTKISSLEEQITTLSAENKAKKSSDPGIKDLEDKIIELEKEQEDLLVLLADQDASCKSYRKQLREKGVDIPPSDVEDDDEDLED</sequence>
<feature type="region of interest" description="Disordered" evidence="4">
    <location>
        <begin position="777"/>
        <end position="808"/>
    </location>
</feature>
<dbReference type="Gene3D" id="1.25.10.10">
    <property type="entry name" value="Leucine-rich Repeat Variant"/>
    <property type="match status" value="1"/>
</dbReference>
<comment type="subcellular location">
    <subcellularLocation>
        <location evidence="1">Golgi apparatus</location>
    </subcellularLocation>
</comment>
<keyword evidence="8" id="KW-1185">Reference proteome</keyword>
<dbReference type="EMBL" id="LSSN01005951">
    <property type="protein sequence ID" value="OMJ07848.1"/>
    <property type="molecule type" value="Genomic_DNA"/>
</dbReference>